<dbReference type="PROSITE" id="PS00615">
    <property type="entry name" value="C_TYPE_LECTIN_1"/>
    <property type="match status" value="1"/>
</dbReference>
<accession>A0A8C5F3M1</accession>
<dbReference type="InterPro" id="IPR016187">
    <property type="entry name" value="CTDL_fold"/>
</dbReference>
<dbReference type="GO" id="GO:0030282">
    <property type="term" value="P:bone mineralization"/>
    <property type="evidence" value="ECO:0007669"/>
    <property type="project" value="TreeGrafter"/>
</dbReference>
<keyword evidence="2" id="KW-1015">Disulfide bond</keyword>
<gene>
    <name evidence="4" type="primary">CLEC3B</name>
    <name evidence="4" type="synonym">clec3ba</name>
</gene>
<reference evidence="4" key="1">
    <citation type="submission" date="2025-08" db="UniProtKB">
        <authorList>
            <consortium name="Ensembl"/>
        </authorList>
    </citation>
    <scope>IDENTIFICATION</scope>
</reference>
<dbReference type="Gene3D" id="3.10.100.10">
    <property type="entry name" value="Mannose-Binding Protein A, subunit A"/>
    <property type="match status" value="1"/>
</dbReference>
<dbReference type="OrthoDB" id="6366227at2759"/>
<feature type="domain" description="C-type lectin" evidence="3">
    <location>
        <begin position="120"/>
        <end position="241"/>
    </location>
</feature>
<protein>
    <submittedName>
        <fullName evidence="4">C-type lectin domain family 3 member B</fullName>
    </submittedName>
</protein>
<evidence type="ECO:0000259" key="3">
    <source>
        <dbReference type="PROSITE" id="PS50041"/>
    </source>
</evidence>
<proteinExistence type="predicted"/>
<dbReference type="SUPFAM" id="SSF57944">
    <property type="entry name" value="Triple coiled coil domain of C-type lectins"/>
    <property type="match status" value="1"/>
</dbReference>
<dbReference type="Ensembl" id="ENSGMOT00000000912.2">
    <property type="protein sequence ID" value="ENSGMOP00000000877.2"/>
    <property type="gene ID" value="ENSGMOG00000000871.2"/>
</dbReference>
<dbReference type="InterPro" id="IPR001304">
    <property type="entry name" value="C-type_lectin-like"/>
</dbReference>
<reference evidence="4" key="2">
    <citation type="submission" date="2025-09" db="UniProtKB">
        <authorList>
            <consortium name="Ensembl"/>
        </authorList>
    </citation>
    <scope>IDENTIFICATION</scope>
</reference>
<keyword evidence="5" id="KW-1185">Reference proteome</keyword>
<dbReference type="SMART" id="SM00034">
    <property type="entry name" value="CLECT"/>
    <property type="match status" value="1"/>
</dbReference>
<name>A0A8C5F3M1_GADMO</name>
<dbReference type="GO" id="GO:0030246">
    <property type="term" value="F:carbohydrate binding"/>
    <property type="evidence" value="ECO:0007669"/>
    <property type="project" value="UniProtKB-KW"/>
</dbReference>
<dbReference type="SUPFAM" id="SSF56436">
    <property type="entry name" value="C-type lectin-like"/>
    <property type="match status" value="1"/>
</dbReference>
<dbReference type="InterPro" id="IPR051663">
    <property type="entry name" value="CLec_Tetranectin-domain"/>
</dbReference>
<dbReference type="AlphaFoldDB" id="A0A8C5F3M1"/>
<sequence length="245" mass="26922">MLCSHDRGVRFTSAFGQVLAATQHFGVSPAVHENSPNVAFKSVFVMDLRGASLILCLLLLVSPALQQTPASAKKKNARKEAANNAVIEKMQKQIDDILEELNLLKEHQALQTVCLRGTKVLGKCFLADPVKKNYHAASEDCVAKGGSLGTPVTGDENDRLYEYVLRSIGQEEHVWLGINDMITEGQWVDQSGQGVRFKNWETVITLQPDGGRGQNCAIMSTSANGKWFDENCRAEKVSVCEFNIV</sequence>
<dbReference type="PROSITE" id="PS50041">
    <property type="entry name" value="C_TYPE_LECTIN_2"/>
    <property type="match status" value="1"/>
</dbReference>
<dbReference type="PANTHER" id="PTHR22799:SF3">
    <property type="entry name" value="TETRANECTIN"/>
    <property type="match status" value="1"/>
</dbReference>
<evidence type="ECO:0000256" key="1">
    <source>
        <dbReference type="ARBA" id="ARBA00022734"/>
    </source>
</evidence>
<dbReference type="OMA" id="GNTRENC"/>
<organism evidence="4 5">
    <name type="scientific">Gadus morhua</name>
    <name type="common">Atlantic cod</name>
    <dbReference type="NCBI Taxonomy" id="8049"/>
    <lineage>
        <taxon>Eukaryota</taxon>
        <taxon>Metazoa</taxon>
        <taxon>Chordata</taxon>
        <taxon>Craniata</taxon>
        <taxon>Vertebrata</taxon>
        <taxon>Euteleostomi</taxon>
        <taxon>Actinopterygii</taxon>
        <taxon>Neopterygii</taxon>
        <taxon>Teleostei</taxon>
        <taxon>Neoteleostei</taxon>
        <taxon>Acanthomorphata</taxon>
        <taxon>Zeiogadaria</taxon>
        <taxon>Gadariae</taxon>
        <taxon>Gadiformes</taxon>
        <taxon>Gadoidei</taxon>
        <taxon>Gadidae</taxon>
        <taxon>Gadus</taxon>
    </lineage>
</organism>
<evidence type="ECO:0000313" key="5">
    <source>
        <dbReference type="Proteomes" id="UP000694546"/>
    </source>
</evidence>
<dbReference type="FunFam" id="3.10.100.10:FF:000010">
    <property type="entry name" value="C-type lectin domain family 3 member A"/>
    <property type="match status" value="1"/>
</dbReference>
<dbReference type="InterPro" id="IPR018378">
    <property type="entry name" value="C-type_lectin_CS"/>
</dbReference>
<dbReference type="GO" id="GO:0005615">
    <property type="term" value="C:extracellular space"/>
    <property type="evidence" value="ECO:0007669"/>
    <property type="project" value="TreeGrafter"/>
</dbReference>
<dbReference type="GeneTree" id="ENSGT00950000183186"/>
<evidence type="ECO:0000256" key="2">
    <source>
        <dbReference type="ARBA" id="ARBA00023157"/>
    </source>
</evidence>
<dbReference type="PANTHER" id="PTHR22799">
    <property type="entry name" value="TETRANECTIN-RELATED"/>
    <property type="match status" value="1"/>
</dbReference>
<dbReference type="Pfam" id="PF00059">
    <property type="entry name" value="Lectin_C"/>
    <property type="match status" value="1"/>
</dbReference>
<evidence type="ECO:0000313" key="4">
    <source>
        <dbReference type="Ensembl" id="ENSGMOP00000000877.2"/>
    </source>
</evidence>
<dbReference type="InterPro" id="IPR016186">
    <property type="entry name" value="C-type_lectin-like/link_sf"/>
</dbReference>
<dbReference type="CDD" id="cd03596">
    <property type="entry name" value="CLECT_tetranectin_like"/>
    <property type="match status" value="1"/>
</dbReference>
<dbReference type="Proteomes" id="UP000694546">
    <property type="component" value="Chromosome 6"/>
</dbReference>
<keyword evidence="1" id="KW-0430">Lectin</keyword>